<dbReference type="Pfam" id="PF04542">
    <property type="entry name" value="Sigma70_r2"/>
    <property type="match status" value="1"/>
</dbReference>
<name>A0ABV1DYJ5_9FIRM</name>
<dbReference type="SUPFAM" id="SSF88659">
    <property type="entry name" value="Sigma3 and sigma4 domains of RNA polymerase sigma factors"/>
    <property type="match status" value="1"/>
</dbReference>
<protein>
    <submittedName>
        <fullName evidence="3">Sigma-70 family RNA polymerase sigma factor</fullName>
    </submittedName>
</protein>
<sequence>MGGRTVLNDSQRRLAEQHLNIVSRVICRYIIVNETLFGFEYDDIYQEGCIWLCKAAASFRPELRVPFDAYAEKVVANGLRTYCRLMYGRQKRGCCIPLDADLNITRLILEQAPSPAYHQEEELLAQMDAARLLHHMKREYSGTARLGIEAIELKLKGYSGKEIADMYGVKPNLVGAWISRAKQKLRKNQVFVLWMETYTGQAAS</sequence>
<dbReference type="EMBL" id="JBBMFD010000005">
    <property type="protein sequence ID" value="MEQ2440127.1"/>
    <property type="molecule type" value="Genomic_DNA"/>
</dbReference>
<comment type="caution">
    <text evidence="3">The sequence shown here is derived from an EMBL/GenBank/DDBJ whole genome shotgun (WGS) entry which is preliminary data.</text>
</comment>
<dbReference type="Gene3D" id="1.10.1740.10">
    <property type="match status" value="1"/>
</dbReference>
<dbReference type="InterPro" id="IPR036388">
    <property type="entry name" value="WH-like_DNA-bd_sf"/>
</dbReference>
<keyword evidence="4" id="KW-1185">Reference proteome</keyword>
<dbReference type="Proteomes" id="UP001489509">
    <property type="component" value="Unassembled WGS sequence"/>
</dbReference>
<dbReference type="RefSeq" id="WP_349218512.1">
    <property type="nucleotide sequence ID" value="NZ_JBBMFD010000005.1"/>
</dbReference>
<organism evidence="3 4">
    <name type="scientific">Solibaculum intestinale</name>
    <dbReference type="NCBI Taxonomy" id="3133165"/>
    <lineage>
        <taxon>Bacteria</taxon>
        <taxon>Bacillati</taxon>
        <taxon>Bacillota</taxon>
        <taxon>Clostridia</taxon>
        <taxon>Eubacteriales</taxon>
        <taxon>Oscillospiraceae</taxon>
        <taxon>Solibaculum</taxon>
    </lineage>
</organism>
<dbReference type="Pfam" id="PF08281">
    <property type="entry name" value="Sigma70_r4_2"/>
    <property type="match status" value="1"/>
</dbReference>
<dbReference type="InterPro" id="IPR013249">
    <property type="entry name" value="RNA_pol_sigma70_r4_t2"/>
</dbReference>
<evidence type="ECO:0000313" key="3">
    <source>
        <dbReference type="EMBL" id="MEQ2440127.1"/>
    </source>
</evidence>
<dbReference type="SUPFAM" id="SSF88946">
    <property type="entry name" value="Sigma2 domain of RNA polymerase sigma factors"/>
    <property type="match status" value="1"/>
</dbReference>
<proteinExistence type="predicted"/>
<accession>A0ABV1DYJ5</accession>
<dbReference type="NCBIfam" id="TIGR02937">
    <property type="entry name" value="sigma70-ECF"/>
    <property type="match status" value="1"/>
</dbReference>
<feature type="domain" description="RNA polymerase sigma factor 70 region 4 type 2" evidence="2">
    <location>
        <begin position="149"/>
        <end position="185"/>
    </location>
</feature>
<dbReference type="InterPro" id="IPR013324">
    <property type="entry name" value="RNA_pol_sigma_r3/r4-like"/>
</dbReference>
<evidence type="ECO:0000313" key="4">
    <source>
        <dbReference type="Proteomes" id="UP001489509"/>
    </source>
</evidence>
<evidence type="ECO:0000259" key="2">
    <source>
        <dbReference type="Pfam" id="PF08281"/>
    </source>
</evidence>
<dbReference type="InterPro" id="IPR013325">
    <property type="entry name" value="RNA_pol_sigma_r2"/>
</dbReference>
<gene>
    <name evidence="3" type="ORF">WMO26_04735</name>
</gene>
<dbReference type="InterPro" id="IPR014284">
    <property type="entry name" value="RNA_pol_sigma-70_dom"/>
</dbReference>
<dbReference type="InterPro" id="IPR007627">
    <property type="entry name" value="RNA_pol_sigma70_r2"/>
</dbReference>
<evidence type="ECO:0000259" key="1">
    <source>
        <dbReference type="Pfam" id="PF04542"/>
    </source>
</evidence>
<reference evidence="3 4" key="1">
    <citation type="submission" date="2024-03" db="EMBL/GenBank/DDBJ databases">
        <title>Human intestinal bacterial collection.</title>
        <authorList>
            <person name="Pauvert C."/>
            <person name="Hitch T.C.A."/>
            <person name="Clavel T."/>
        </authorList>
    </citation>
    <scope>NUCLEOTIDE SEQUENCE [LARGE SCALE GENOMIC DNA]</scope>
    <source>
        <strain evidence="3 4">CLA-JM-H44</strain>
    </source>
</reference>
<feature type="domain" description="RNA polymerase sigma-70 region 2" evidence="1">
    <location>
        <begin position="14"/>
        <end position="84"/>
    </location>
</feature>
<dbReference type="Gene3D" id="1.10.10.10">
    <property type="entry name" value="Winged helix-like DNA-binding domain superfamily/Winged helix DNA-binding domain"/>
    <property type="match status" value="1"/>
</dbReference>